<protein>
    <recommendedName>
        <fullName evidence="4">Ig-like domain-containing protein</fullName>
    </recommendedName>
</protein>
<feature type="domain" description="Ig-like" evidence="4">
    <location>
        <begin position="140"/>
        <end position="230"/>
    </location>
</feature>
<feature type="domain" description="Ig-like" evidence="4">
    <location>
        <begin position="37"/>
        <end position="117"/>
    </location>
</feature>
<dbReference type="Gene3D" id="2.60.40.10">
    <property type="entry name" value="Immunoglobulins"/>
    <property type="match status" value="2"/>
</dbReference>
<evidence type="ECO:0000259" key="4">
    <source>
        <dbReference type="PROSITE" id="PS50835"/>
    </source>
</evidence>
<dbReference type="AlphaFoldDB" id="A0AAV8XE94"/>
<evidence type="ECO:0000313" key="6">
    <source>
        <dbReference type="Proteomes" id="UP001162156"/>
    </source>
</evidence>
<dbReference type="GO" id="GO:0098609">
    <property type="term" value="P:cell-cell adhesion"/>
    <property type="evidence" value="ECO:0007669"/>
    <property type="project" value="TreeGrafter"/>
</dbReference>
<dbReference type="SMART" id="SM00408">
    <property type="entry name" value="IGc2"/>
    <property type="match status" value="1"/>
</dbReference>
<dbReference type="InterPro" id="IPR013783">
    <property type="entry name" value="Ig-like_fold"/>
</dbReference>
<name>A0AAV8XE94_9CUCU</name>
<dbReference type="InterPro" id="IPR003599">
    <property type="entry name" value="Ig_sub"/>
</dbReference>
<dbReference type="SMART" id="SM00409">
    <property type="entry name" value="IG"/>
    <property type="match status" value="2"/>
</dbReference>
<dbReference type="InterPro" id="IPR013098">
    <property type="entry name" value="Ig_I-set"/>
</dbReference>
<dbReference type="PROSITE" id="PS50835">
    <property type="entry name" value="IG_LIKE"/>
    <property type="match status" value="2"/>
</dbReference>
<keyword evidence="3" id="KW-0732">Signal</keyword>
<evidence type="ECO:0000256" key="2">
    <source>
        <dbReference type="ARBA" id="ARBA00023157"/>
    </source>
</evidence>
<dbReference type="InterPro" id="IPR007110">
    <property type="entry name" value="Ig-like_dom"/>
</dbReference>
<feature type="non-terminal residue" evidence="5">
    <location>
        <position position="232"/>
    </location>
</feature>
<feature type="signal peptide" evidence="3">
    <location>
        <begin position="1"/>
        <end position="21"/>
    </location>
</feature>
<dbReference type="Pfam" id="PF07686">
    <property type="entry name" value="V-set"/>
    <property type="match status" value="1"/>
</dbReference>
<reference evidence="5" key="1">
    <citation type="journal article" date="2023" name="Insect Mol. Biol.">
        <title>Genome sequencing provides insights into the evolution of gene families encoding plant cell wall-degrading enzymes in longhorned beetles.</title>
        <authorList>
            <person name="Shin N.R."/>
            <person name="Okamura Y."/>
            <person name="Kirsch R."/>
            <person name="Pauchet Y."/>
        </authorList>
    </citation>
    <scope>NUCLEOTIDE SEQUENCE</scope>
    <source>
        <strain evidence="5">RBIC_L_NR</strain>
    </source>
</reference>
<evidence type="ECO:0000256" key="1">
    <source>
        <dbReference type="ARBA" id="ARBA00022737"/>
    </source>
</evidence>
<evidence type="ECO:0000313" key="5">
    <source>
        <dbReference type="EMBL" id="KAJ8936942.1"/>
    </source>
</evidence>
<dbReference type="InterPro" id="IPR036179">
    <property type="entry name" value="Ig-like_dom_sf"/>
</dbReference>
<organism evidence="5 6">
    <name type="scientific">Rhamnusium bicolor</name>
    <dbReference type="NCBI Taxonomy" id="1586634"/>
    <lineage>
        <taxon>Eukaryota</taxon>
        <taxon>Metazoa</taxon>
        <taxon>Ecdysozoa</taxon>
        <taxon>Arthropoda</taxon>
        <taxon>Hexapoda</taxon>
        <taxon>Insecta</taxon>
        <taxon>Pterygota</taxon>
        <taxon>Neoptera</taxon>
        <taxon>Endopterygota</taxon>
        <taxon>Coleoptera</taxon>
        <taxon>Polyphaga</taxon>
        <taxon>Cucujiformia</taxon>
        <taxon>Chrysomeloidea</taxon>
        <taxon>Cerambycidae</taxon>
        <taxon>Lepturinae</taxon>
        <taxon>Rhagiini</taxon>
        <taxon>Rhamnusium</taxon>
    </lineage>
</organism>
<dbReference type="PANTHER" id="PTHR44170">
    <property type="entry name" value="PROTEIN SIDEKICK"/>
    <property type="match status" value="1"/>
</dbReference>
<keyword evidence="6" id="KW-1185">Reference proteome</keyword>
<dbReference type="SUPFAM" id="SSF48726">
    <property type="entry name" value="Immunoglobulin"/>
    <property type="match status" value="2"/>
</dbReference>
<sequence>MFNKVSGVSFVIFVVTLVVDCYYLKENEPTYLTAAVGDYVVFNCNIDFPQSFPIPHKLYWKRGNEVIYSWQDDVVTESDEYVGRISLLNKPQQHYGRASINLTSIRESDAGWFECKVMFPNRSPPWRNNGTWFHLTVSGGNLLAIPPINKTVLEGEEAQFSCLTKDFAIKVTWYKDGIPLSEYHDLVTRSWISKDNTLVIANTDSGDYGEYECEASNDEGEKQTAKAFLNVQ</sequence>
<evidence type="ECO:0000256" key="3">
    <source>
        <dbReference type="SAM" id="SignalP"/>
    </source>
</evidence>
<proteinExistence type="predicted"/>
<dbReference type="EMBL" id="JANEYF010003363">
    <property type="protein sequence ID" value="KAJ8936942.1"/>
    <property type="molecule type" value="Genomic_DNA"/>
</dbReference>
<dbReference type="InterPro" id="IPR003598">
    <property type="entry name" value="Ig_sub2"/>
</dbReference>
<dbReference type="Pfam" id="PF07679">
    <property type="entry name" value="I-set"/>
    <property type="match status" value="1"/>
</dbReference>
<dbReference type="InterPro" id="IPR013106">
    <property type="entry name" value="Ig_V-set"/>
</dbReference>
<accession>A0AAV8XE94</accession>
<dbReference type="PANTHER" id="PTHR44170:SF6">
    <property type="entry name" value="CONTACTIN"/>
    <property type="match status" value="1"/>
</dbReference>
<gene>
    <name evidence="5" type="ORF">NQ314_012123</name>
</gene>
<dbReference type="Proteomes" id="UP001162156">
    <property type="component" value="Unassembled WGS sequence"/>
</dbReference>
<comment type="caution">
    <text evidence="5">The sequence shown here is derived from an EMBL/GenBank/DDBJ whole genome shotgun (WGS) entry which is preliminary data.</text>
</comment>
<feature type="chain" id="PRO_5043361800" description="Ig-like domain-containing protein" evidence="3">
    <location>
        <begin position="22"/>
        <end position="232"/>
    </location>
</feature>
<keyword evidence="1" id="KW-0677">Repeat</keyword>
<keyword evidence="2" id="KW-1015">Disulfide bond</keyword>